<name>A0ABP8JWQ0_9ACTN</name>
<organism evidence="8 9">
    <name type="scientific">Tsukamurella soli</name>
    <dbReference type="NCBI Taxonomy" id="644556"/>
    <lineage>
        <taxon>Bacteria</taxon>
        <taxon>Bacillati</taxon>
        <taxon>Actinomycetota</taxon>
        <taxon>Actinomycetes</taxon>
        <taxon>Mycobacteriales</taxon>
        <taxon>Tsukamurellaceae</taxon>
        <taxon>Tsukamurella</taxon>
    </lineage>
</organism>
<evidence type="ECO:0000313" key="9">
    <source>
        <dbReference type="Proteomes" id="UP001500635"/>
    </source>
</evidence>
<dbReference type="Pfam" id="PF09349">
    <property type="entry name" value="OHCU_decarbox"/>
    <property type="match status" value="1"/>
</dbReference>
<dbReference type="PANTHER" id="PTHR43466">
    <property type="entry name" value="2-OXO-4-HYDROXY-4-CARBOXY-5-UREIDOIMIDAZOLINE DECARBOXYLASE-RELATED"/>
    <property type="match status" value="1"/>
</dbReference>
<dbReference type="Proteomes" id="UP001500635">
    <property type="component" value="Unassembled WGS sequence"/>
</dbReference>
<keyword evidence="6" id="KW-0456">Lyase</keyword>
<dbReference type="RefSeq" id="WP_344997654.1">
    <property type="nucleotide sequence ID" value="NZ_BAABFR010000051.1"/>
</dbReference>
<dbReference type="InterPro" id="IPR036778">
    <property type="entry name" value="OHCU_decarboxylase_sf"/>
</dbReference>
<keyword evidence="9" id="KW-1185">Reference proteome</keyword>
<dbReference type="SUPFAM" id="SSF158694">
    <property type="entry name" value="UraD-Like"/>
    <property type="match status" value="1"/>
</dbReference>
<keyword evidence="5" id="KW-0210">Decarboxylase</keyword>
<comment type="pathway">
    <text evidence="2">Purine metabolism; urate degradation; (S)-allantoin from urate: step 3/3.</text>
</comment>
<evidence type="ECO:0000256" key="6">
    <source>
        <dbReference type="ARBA" id="ARBA00023239"/>
    </source>
</evidence>
<evidence type="ECO:0000256" key="3">
    <source>
        <dbReference type="ARBA" id="ARBA00012257"/>
    </source>
</evidence>
<evidence type="ECO:0000256" key="5">
    <source>
        <dbReference type="ARBA" id="ARBA00022793"/>
    </source>
</evidence>
<evidence type="ECO:0000256" key="1">
    <source>
        <dbReference type="ARBA" id="ARBA00001163"/>
    </source>
</evidence>
<dbReference type="InterPro" id="IPR018020">
    <property type="entry name" value="OHCU_decarboxylase"/>
</dbReference>
<comment type="caution">
    <text evidence="8">The sequence shown here is derived from an EMBL/GenBank/DDBJ whole genome shotgun (WGS) entry which is preliminary data.</text>
</comment>
<dbReference type="EC" id="4.1.1.97" evidence="3"/>
<evidence type="ECO:0000256" key="2">
    <source>
        <dbReference type="ARBA" id="ARBA00004754"/>
    </source>
</evidence>
<sequence length="163" mass="17297">MTLAEFNGLDADAARDVLRGVCASPAWAATVSAARPYASVHDAYAAADSALAALPEDEVDLALAGHPRIGERSTHASSVREQAAVLTADAGTRTALAEGNAEYEQRFGHVYLVAAAGRGPDELLAVLRARLDNPPDVERRVLRGELATINRLRLRSILETEAK</sequence>
<dbReference type="Gene3D" id="1.10.3330.10">
    <property type="entry name" value="Oxo-4-hydroxy-4-carboxy-5-ureidoimidazoline decarboxylase"/>
    <property type="match status" value="1"/>
</dbReference>
<accession>A0ABP8JWQ0</accession>
<dbReference type="NCBIfam" id="NF010372">
    <property type="entry name" value="PRK13798.1"/>
    <property type="match status" value="1"/>
</dbReference>
<dbReference type="InterPro" id="IPR017595">
    <property type="entry name" value="OHCU_decarboxylase-2"/>
</dbReference>
<protein>
    <recommendedName>
        <fullName evidence="3">2-oxo-4-hydroxy-4-carboxy-5-ureidoimidazoline decarboxylase</fullName>
        <ecNumber evidence="3">4.1.1.97</ecNumber>
    </recommendedName>
</protein>
<dbReference type="EMBL" id="BAABFR010000051">
    <property type="protein sequence ID" value="GAA4396823.1"/>
    <property type="molecule type" value="Genomic_DNA"/>
</dbReference>
<gene>
    <name evidence="8" type="primary">uraD</name>
    <name evidence="8" type="ORF">GCM10023147_31570</name>
</gene>
<proteinExistence type="predicted"/>
<evidence type="ECO:0000256" key="4">
    <source>
        <dbReference type="ARBA" id="ARBA00022631"/>
    </source>
</evidence>
<comment type="catalytic activity">
    <reaction evidence="1">
        <text>5-hydroxy-2-oxo-4-ureido-2,5-dihydro-1H-imidazole-5-carboxylate + H(+) = (S)-allantoin + CO2</text>
        <dbReference type="Rhea" id="RHEA:26301"/>
        <dbReference type="ChEBI" id="CHEBI:15378"/>
        <dbReference type="ChEBI" id="CHEBI:15678"/>
        <dbReference type="ChEBI" id="CHEBI:16526"/>
        <dbReference type="ChEBI" id="CHEBI:58639"/>
        <dbReference type="EC" id="4.1.1.97"/>
    </reaction>
</comment>
<keyword evidence="4" id="KW-0659">Purine metabolism</keyword>
<feature type="domain" description="Oxo-4-hydroxy-4-carboxy-5-ureidoimidazoline decarboxylase" evidence="7">
    <location>
        <begin position="7"/>
        <end position="155"/>
    </location>
</feature>
<reference evidence="9" key="1">
    <citation type="journal article" date="2019" name="Int. J. Syst. Evol. Microbiol.">
        <title>The Global Catalogue of Microorganisms (GCM) 10K type strain sequencing project: providing services to taxonomists for standard genome sequencing and annotation.</title>
        <authorList>
            <consortium name="The Broad Institute Genomics Platform"/>
            <consortium name="The Broad Institute Genome Sequencing Center for Infectious Disease"/>
            <person name="Wu L."/>
            <person name="Ma J."/>
        </authorList>
    </citation>
    <scope>NUCLEOTIDE SEQUENCE [LARGE SCALE GENOMIC DNA]</scope>
    <source>
        <strain evidence="9">JCM 17688</strain>
    </source>
</reference>
<dbReference type="NCBIfam" id="TIGR03180">
    <property type="entry name" value="UraD_2"/>
    <property type="match status" value="1"/>
</dbReference>
<dbReference type="PANTHER" id="PTHR43466:SF1">
    <property type="entry name" value="2-OXO-4-HYDROXY-4-CARBOXY-5-UREIDOIMIDAZOLINE DECARBOXYLASE-RELATED"/>
    <property type="match status" value="1"/>
</dbReference>
<evidence type="ECO:0000259" key="7">
    <source>
        <dbReference type="Pfam" id="PF09349"/>
    </source>
</evidence>
<evidence type="ECO:0000313" key="8">
    <source>
        <dbReference type="EMBL" id="GAA4396823.1"/>
    </source>
</evidence>